<dbReference type="AlphaFoldDB" id="A0A9P7B069"/>
<comment type="caution">
    <text evidence="3">The sequence shown here is derived from an EMBL/GenBank/DDBJ whole genome shotgun (WGS) entry which is preliminary data.</text>
</comment>
<evidence type="ECO:0000313" key="4">
    <source>
        <dbReference type="Proteomes" id="UP000785200"/>
    </source>
</evidence>
<name>A0A9P7B069_9HELO</name>
<dbReference type="Pfam" id="PF11951">
    <property type="entry name" value="Fungal_trans_2"/>
    <property type="match status" value="1"/>
</dbReference>
<dbReference type="PROSITE" id="PS00463">
    <property type="entry name" value="ZN2_CY6_FUNGAL_1"/>
    <property type="match status" value="1"/>
</dbReference>
<dbReference type="OrthoDB" id="3546279at2759"/>
<feature type="domain" description="Zn(2)-C6 fungal-type" evidence="2">
    <location>
        <begin position="37"/>
        <end position="70"/>
    </location>
</feature>
<sequence length="432" mass="48770">MSELFINIVISEPDVVVLSQVENPKSYKRPYKKSISGCKACKTRKVKCDEQRPVCANCKKRYINVTCCEYALHSSKSSKKWSTSSRSSISSHPTETLRLEKQVSLKPSGLNESNRILELRLLHHYTKTTCGADSLEDMVPIISHSMWEISIPQLAFSSPVVLDALLGISALHLLALQPGDQSLAVVSRTYFDKAIKGQRDSLCSLSVENAEPLLVGAVLIAHHTWLAQHLIESPHEHYGMSLQTYQMCVGIQTLIRDTTPWLEKYNFRPEETESGLDDDVRSNGFVKLALDDMTLLSAHFYDNVVPPTDSDAYRVTSDELIKIYCLVVAQTCEVTRIEQEIVTVLHRLPARFLELLRAEEPLAMALMARNLCLLTFFEDTSKAWWVHGAGEKKVATTAVLAIRKSMPLEWLWTMAWPMNVVSREIKLDLSNY</sequence>
<evidence type="ECO:0000313" key="3">
    <source>
        <dbReference type="EMBL" id="KAG0652453.1"/>
    </source>
</evidence>
<accession>A0A9P7B069</accession>
<dbReference type="Proteomes" id="UP000785200">
    <property type="component" value="Unassembled WGS sequence"/>
</dbReference>
<dbReference type="SUPFAM" id="SSF57701">
    <property type="entry name" value="Zn2/Cys6 DNA-binding domain"/>
    <property type="match status" value="1"/>
</dbReference>
<gene>
    <name evidence="3" type="ORF">D0Z07_0043</name>
</gene>
<dbReference type="EMBL" id="VNKQ01000002">
    <property type="protein sequence ID" value="KAG0652453.1"/>
    <property type="molecule type" value="Genomic_DNA"/>
</dbReference>
<dbReference type="GO" id="GO:0001228">
    <property type="term" value="F:DNA-binding transcription activator activity, RNA polymerase II-specific"/>
    <property type="evidence" value="ECO:0007669"/>
    <property type="project" value="TreeGrafter"/>
</dbReference>
<dbReference type="CDD" id="cd00067">
    <property type="entry name" value="GAL4"/>
    <property type="match status" value="1"/>
</dbReference>
<dbReference type="PANTHER" id="PTHR47784">
    <property type="entry name" value="STEROL UPTAKE CONTROL PROTEIN 2"/>
    <property type="match status" value="1"/>
</dbReference>
<evidence type="ECO:0000259" key="2">
    <source>
        <dbReference type="PROSITE" id="PS50048"/>
    </source>
</evidence>
<dbReference type="Pfam" id="PF00172">
    <property type="entry name" value="Zn_clus"/>
    <property type="match status" value="1"/>
</dbReference>
<dbReference type="PANTHER" id="PTHR47784:SF5">
    <property type="entry name" value="STEROL UPTAKE CONTROL PROTEIN 2"/>
    <property type="match status" value="1"/>
</dbReference>
<dbReference type="InterPro" id="IPR036864">
    <property type="entry name" value="Zn2-C6_fun-type_DNA-bd_sf"/>
</dbReference>
<reference evidence="3" key="1">
    <citation type="submission" date="2019-07" db="EMBL/GenBank/DDBJ databases">
        <title>Hyphodiscus hymeniophilus genome sequencing and assembly.</title>
        <authorList>
            <person name="Kramer G."/>
            <person name="Nodwell J."/>
        </authorList>
    </citation>
    <scope>NUCLEOTIDE SEQUENCE</scope>
    <source>
        <strain evidence="3">ATCC 34498</strain>
    </source>
</reference>
<keyword evidence="4" id="KW-1185">Reference proteome</keyword>
<keyword evidence="1" id="KW-0539">Nucleus</keyword>
<dbReference type="InterPro" id="IPR021858">
    <property type="entry name" value="Fun_TF"/>
</dbReference>
<evidence type="ECO:0000256" key="1">
    <source>
        <dbReference type="ARBA" id="ARBA00023242"/>
    </source>
</evidence>
<protein>
    <submittedName>
        <fullName evidence="3">Sterol uptake control 2</fullName>
    </submittedName>
</protein>
<dbReference type="SMART" id="SM00066">
    <property type="entry name" value="GAL4"/>
    <property type="match status" value="1"/>
</dbReference>
<proteinExistence type="predicted"/>
<dbReference type="Gene3D" id="4.10.240.10">
    <property type="entry name" value="Zn(2)-C6 fungal-type DNA-binding domain"/>
    <property type="match status" value="1"/>
</dbReference>
<organism evidence="3 4">
    <name type="scientific">Hyphodiscus hymeniophilus</name>
    <dbReference type="NCBI Taxonomy" id="353542"/>
    <lineage>
        <taxon>Eukaryota</taxon>
        <taxon>Fungi</taxon>
        <taxon>Dikarya</taxon>
        <taxon>Ascomycota</taxon>
        <taxon>Pezizomycotina</taxon>
        <taxon>Leotiomycetes</taxon>
        <taxon>Helotiales</taxon>
        <taxon>Hyphodiscaceae</taxon>
        <taxon>Hyphodiscus</taxon>
    </lineage>
</organism>
<dbReference type="PROSITE" id="PS50048">
    <property type="entry name" value="ZN2_CY6_FUNGAL_2"/>
    <property type="match status" value="1"/>
</dbReference>
<dbReference type="GO" id="GO:0008270">
    <property type="term" value="F:zinc ion binding"/>
    <property type="evidence" value="ECO:0007669"/>
    <property type="project" value="InterPro"/>
</dbReference>
<dbReference type="InterPro" id="IPR001138">
    <property type="entry name" value="Zn2Cys6_DnaBD"/>
</dbReference>
<dbReference type="InterPro" id="IPR053157">
    <property type="entry name" value="Sterol_Uptake_Regulator"/>
</dbReference>